<dbReference type="EMBL" id="CP038015">
    <property type="protein sequence ID" value="QBP40458.1"/>
    <property type="molecule type" value="Genomic_DNA"/>
</dbReference>
<dbReference type="PANTHER" id="PTHR13847:SF274">
    <property type="entry name" value="RIESKE 2FE-2S IRON-SULFUR PROTEIN YHFW-RELATED"/>
    <property type="match status" value="1"/>
</dbReference>
<reference evidence="7 8" key="1">
    <citation type="submission" date="2019-03" db="EMBL/GenBank/DDBJ databases">
        <title>Complete genome sequence of Paenisporosarcina antarctica CGMCC 1.6503T.</title>
        <authorList>
            <person name="Rong J.-C."/>
            <person name="Chi N.-Y."/>
            <person name="Zhang Q.-F."/>
        </authorList>
    </citation>
    <scope>NUCLEOTIDE SEQUENCE [LARGE SCALE GENOMIC DNA]</scope>
    <source>
        <strain evidence="7 8">CGMCC 1.6503</strain>
    </source>
</reference>
<dbReference type="GO" id="GO:0016705">
    <property type="term" value="F:oxidoreductase activity, acting on paired donors, with incorporation or reduction of molecular oxygen"/>
    <property type="evidence" value="ECO:0007669"/>
    <property type="project" value="UniProtKB-ARBA"/>
</dbReference>
<dbReference type="GO" id="GO:0046872">
    <property type="term" value="F:metal ion binding"/>
    <property type="evidence" value="ECO:0007669"/>
    <property type="project" value="UniProtKB-KW"/>
</dbReference>
<dbReference type="Pfam" id="PF00355">
    <property type="entry name" value="Rieske"/>
    <property type="match status" value="1"/>
</dbReference>
<evidence type="ECO:0000256" key="4">
    <source>
        <dbReference type="ARBA" id="ARBA00023014"/>
    </source>
</evidence>
<dbReference type="GO" id="GO:0005737">
    <property type="term" value="C:cytoplasm"/>
    <property type="evidence" value="ECO:0007669"/>
    <property type="project" value="TreeGrafter"/>
</dbReference>
<evidence type="ECO:0000313" key="8">
    <source>
        <dbReference type="Proteomes" id="UP000294292"/>
    </source>
</evidence>
<dbReference type="PANTHER" id="PTHR13847">
    <property type="entry name" value="SARCOSINE DEHYDROGENASE-RELATED"/>
    <property type="match status" value="1"/>
</dbReference>
<dbReference type="InterPro" id="IPR036188">
    <property type="entry name" value="FAD/NAD-bd_sf"/>
</dbReference>
<dbReference type="AlphaFoldDB" id="A0A4P6ZWM3"/>
<dbReference type="KEGG" id="panc:E2636_04635"/>
<dbReference type="InterPro" id="IPR006076">
    <property type="entry name" value="FAD-dep_OxRdtase"/>
</dbReference>
<dbReference type="OrthoDB" id="9767869at2"/>
<keyword evidence="4" id="KW-0411">Iron-sulfur</keyword>
<dbReference type="CDD" id="cd03477">
    <property type="entry name" value="Rieske_YhfW_C"/>
    <property type="match status" value="1"/>
</dbReference>
<keyword evidence="1" id="KW-0001">2Fe-2S</keyword>
<dbReference type="Gene3D" id="3.50.50.60">
    <property type="entry name" value="FAD/NAD(P)-binding domain"/>
    <property type="match status" value="1"/>
</dbReference>
<evidence type="ECO:0000256" key="2">
    <source>
        <dbReference type="ARBA" id="ARBA00022723"/>
    </source>
</evidence>
<evidence type="ECO:0000313" key="7">
    <source>
        <dbReference type="EMBL" id="QBP40458.1"/>
    </source>
</evidence>
<dbReference type="Gene3D" id="2.102.10.10">
    <property type="entry name" value="Rieske [2Fe-2S] iron-sulphur domain"/>
    <property type="match status" value="1"/>
</dbReference>
<sequence>MCALELPKFTKSYWRKKLSNKTFPALDSDITTDVCIVGAGIAGITAAYLLAKEGVNVTVIEGSKIVSGTTGFTTAKITAQHGVIYDELTKIFGKTQARQYFDANQHALEQIKDWIDTLSINCDFEERHAVLYAQTPEGVEQLKKEKSAYDQLGIPGDLSTSINELPFPVSETLTLPNQAQFHPVKYMYGLVKEAQNLGVNFHENTRAATLIHGENILIETMEGNKIKTKQVLVTSHFPFNDKEGLYFSRLSPQRSYVVCVKVPSVDLDGMYINVEKPTRSIRTAKGEKGESYVIVGGEGHKTGQHEDSSHQDSTNDRYEILTQFAKQHFAVESIDSHWSAQDYETLDRLPYIGEMTSGFSDVFVATGFDKWGMTNGTIAGLLLADLAQNKFNSYTGLYSPTRTKTKKEDIKHFVKINTNVAKELVTGKLNRPSDSVDDIKNDEGRIVMVDNHKTGAYKDKNGQLHLVKPTCTHLGCDVHWNDGERSWDCPCHGSRFSYKGEVLEGPAVNPLEKM</sequence>
<feature type="domain" description="Rieske" evidence="6">
    <location>
        <begin position="431"/>
        <end position="514"/>
    </location>
</feature>
<dbReference type="PRINTS" id="PR00162">
    <property type="entry name" value="RIESKE"/>
</dbReference>
<dbReference type="InterPro" id="IPR036922">
    <property type="entry name" value="Rieske_2Fe-2S_sf"/>
</dbReference>
<protein>
    <submittedName>
        <fullName evidence="7">FAD-dependent oxidoreductase</fullName>
    </submittedName>
</protein>
<name>A0A4P6ZWM3_9BACL</name>
<dbReference type="Gene3D" id="3.30.9.10">
    <property type="entry name" value="D-Amino Acid Oxidase, subunit A, domain 2"/>
    <property type="match status" value="1"/>
</dbReference>
<keyword evidence="8" id="KW-1185">Reference proteome</keyword>
<gene>
    <name evidence="7" type="ORF">E2636_04635</name>
</gene>
<dbReference type="InterPro" id="IPR038010">
    <property type="entry name" value="YhfW_C"/>
</dbReference>
<keyword evidence="2" id="KW-0479">Metal-binding</keyword>
<organism evidence="7 8">
    <name type="scientific">Paenisporosarcina antarctica</name>
    <dbReference type="NCBI Taxonomy" id="417367"/>
    <lineage>
        <taxon>Bacteria</taxon>
        <taxon>Bacillati</taxon>
        <taxon>Bacillota</taxon>
        <taxon>Bacilli</taxon>
        <taxon>Bacillales</taxon>
        <taxon>Caryophanaceae</taxon>
        <taxon>Paenisporosarcina</taxon>
    </lineage>
</organism>
<dbReference type="InterPro" id="IPR005805">
    <property type="entry name" value="Rieske_Fe-S_prot_C"/>
</dbReference>
<evidence type="ECO:0000256" key="3">
    <source>
        <dbReference type="ARBA" id="ARBA00023004"/>
    </source>
</evidence>
<dbReference type="Pfam" id="PF01266">
    <property type="entry name" value="DAO"/>
    <property type="match status" value="1"/>
</dbReference>
<dbReference type="PROSITE" id="PS51296">
    <property type="entry name" value="RIESKE"/>
    <property type="match status" value="1"/>
</dbReference>
<keyword evidence="3" id="KW-0408">Iron</keyword>
<evidence type="ECO:0000256" key="1">
    <source>
        <dbReference type="ARBA" id="ARBA00022714"/>
    </source>
</evidence>
<dbReference type="GO" id="GO:0016020">
    <property type="term" value="C:membrane"/>
    <property type="evidence" value="ECO:0007669"/>
    <property type="project" value="InterPro"/>
</dbReference>
<evidence type="ECO:0000259" key="6">
    <source>
        <dbReference type="PROSITE" id="PS51296"/>
    </source>
</evidence>
<dbReference type="SUPFAM" id="SSF51971">
    <property type="entry name" value="Nucleotide-binding domain"/>
    <property type="match status" value="1"/>
</dbReference>
<dbReference type="GO" id="GO:0051537">
    <property type="term" value="F:2 iron, 2 sulfur cluster binding"/>
    <property type="evidence" value="ECO:0007669"/>
    <property type="project" value="UniProtKB-KW"/>
</dbReference>
<dbReference type="Proteomes" id="UP000294292">
    <property type="component" value="Chromosome"/>
</dbReference>
<proteinExistence type="predicted"/>
<dbReference type="RefSeq" id="WP_134209178.1">
    <property type="nucleotide sequence ID" value="NZ_CP038015.1"/>
</dbReference>
<accession>A0A4P6ZWM3</accession>
<dbReference type="GO" id="GO:0004497">
    <property type="term" value="F:monooxygenase activity"/>
    <property type="evidence" value="ECO:0007669"/>
    <property type="project" value="UniProtKB-ARBA"/>
</dbReference>
<dbReference type="FunFam" id="2.102.10.10:FF:000014">
    <property type="entry name" value="Oxidoreductase, FAD dependent"/>
    <property type="match status" value="1"/>
</dbReference>
<keyword evidence="5" id="KW-1015">Disulfide bond</keyword>
<evidence type="ECO:0000256" key="5">
    <source>
        <dbReference type="ARBA" id="ARBA00023157"/>
    </source>
</evidence>
<dbReference type="SUPFAM" id="SSF50022">
    <property type="entry name" value="ISP domain"/>
    <property type="match status" value="1"/>
</dbReference>
<dbReference type="InterPro" id="IPR017941">
    <property type="entry name" value="Rieske_2Fe-2S"/>
</dbReference>